<dbReference type="Proteomes" id="UP000075359">
    <property type="component" value="Unassembled WGS sequence"/>
</dbReference>
<evidence type="ECO:0000313" key="1">
    <source>
        <dbReference type="EMBL" id="KYJ85755.1"/>
    </source>
</evidence>
<dbReference type="AlphaFoldDB" id="A0A151CE17"/>
<comment type="caution">
    <text evidence="1">The sequence shown here is derived from an EMBL/GenBank/DDBJ whole genome shotgun (WGS) entry which is preliminary data.</text>
</comment>
<dbReference type="EMBL" id="LNKT01000067">
    <property type="protein sequence ID" value="KYJ85755.1"/>
    <property type="molecule type" value="Genomic_DNA"/>
</dbReference>
<protein>
    <recommendedName>
        <fullName evidence="3">Type II secretion system protein</fullName>
    </recommendedName>
</protein>
<gene>
    <name evidence="1" type="ORF">AS592_03175</name>
</gene>
<sequence length="112" mass="12760">MHLDLTPEALLTQLGYTHNAQTLKQINDIIANTKDFEKFSPHIPSFNDALAVEKGYIAMSNSENYLKIKCNEDSSADNLSAFNALVNHWADKYKLELKKVDNKNTYYIIGHK</sequence>
<evidence type="ECO:0000313" key="2">
    <source>
        <dbReference type="Proteomes" id="UP000075359"/>
    </source>
</evidence>
<reference evidence="1 2" key="1">
    <citation type="submission" date="2015-11" db="EMBL/GenBank/DDBJ databases">
        <title>Draft genome of Sulfurovum riftiae 1812E, a member of the Epsilonproteobacteria isolated from the tube of the deep-sea hydrothermal vent tubewom Riftia pachyptila.</title>
        <authorList>
            <person name="Vetriani C."/>
            <person name="Giovannelli D."/>
        </authorList>
    </citation>
    <scope>NUCLEOTIDE SEQUENCE [LARGE SCALE GENOMIC DNA]</scope>
    <source>
        <strain evidence="1 2">1812E</strain>
    </source>
</reference>
<accession>A0A151CE17</accession>
<organism evidence="1 2">
    <name type="scientific">Sulfurovum riftiae</name>
    <dbReference type="NCBI Taxonomy" id="1630136"/>
    <lineage>
        <taxon>Bacteria</taxon>
        <taxon>Pseudomonadati</taxon>
        <taxon>Campylobacterota</taxon>
        <taxon>Epsilonproteobacteria</taxon>
        <taxon>Campylobacterales</taxon>
        <taxon>Sulfurovaceae</taxon>
        <taxon>Sulfurovum</taxon>
    </lineage>
</organism>
<evidence type="ECO:0008006" key="3">
    <source>
        <dbReference type="Google" id="ProtNLM"/>
    </source>
</evidence>
<dbReference type="OrthoDB" id="5357605at2"/>
<dbReference type="STRING" id="1630136.AS592_03175"/>
<keyword evidence="2" id="KW-1185">Reference proteome</keyword>
<name>A0A151CE17_9BACT</name>
<proteinExistence type="predicted"/>
<dbReference type="RefSeq" id="WP_067332178.1">
    <property type="nucleotide sequence ID" value="NZ_LNKT01000067.1"/>
</dbReference>